<feature type="signal peptide" evidence="1">
    <location>
        <begin position="1"/>
        <end position="21"/>
    </location>
</feature>
<proteinExistence type="predicted"/>
<reference evidence="2 3" key="1">
    <citation type="submission" date="2014-07" db="EMBL/GenBank/DDBJ databases">
        <title>Draft Genome Sequence of Gephyronic Acid Producer, Cystobacter violaceus Strain Cb vi76.</title>
        <authorList>
            <person name="Stevens D.C."/>
            <person name="Young J."/>
            <person name="Carmichael R."/>
            <person name="Tan J."/>
            <person name="Taylor R.E."/>
        </authorList>
    </citation>
    <scope>NUCLEOTIDE SEQUENCE [LARGE SCALE GENOMIC DNA]</scope>
    <source>
        <strain evidence="2 3">Cb vi76</strain>
    </source>
</reference>
<name>A0A084SUX7_9BACT</name>
<gene>
    <name evidence="2" type="ORF">Q664_16445</name>
</gene>
<organism evidence="2 3">
    <name type="scientific">Archangium violaceum Cb vi76</name>
    <dbReference type="NCBI Taxonomy" id="1406225"/>
    <lineage>
        <taxon>Bacteria</taxon>
        <taxon>Pseudomonadati</taxon>
        <taxon>Myxococcota</taxon>
        <taxon>Myxococcia</taxon>
        <taxon>Myxococcales</taxon>
        <taxon>Cystobacterineae</taxon>
        <taxon>Archangiaceae</taxon>
        <taxon>Archangium</taxon>
    </lineage>
</organism>
<evidence type="ECO:0008006" key="4">
    <source>
        <dbReference type="Google" id="ProtNLM"/>
    </source>
</evidence>
<feature type="chain" id="PRO_5001781805" description="Lipoprotein" evidence="1">
    <location>
        <begin position="22"/>
        <end position="164"/>
    </location>
</feature>
<comment type="caution">
    <text evidence="2">The sequence shown here is derived from an EMBL/GenBank/DDBJ whole genome shotgun (WGS) entry which is preliminary data.</text>
</comment>
<accession>A0A084SUX7</accession>
<evidence type="ECO:0000313" key="2">
    <source>
        <dbReference type="EMBL" id="KFA92262.1"/>
    </source>
</evidence>
<evidence type="ECO:0000256" key="1">
    <source>
        <dbReference type="SAM" id="SignalP"/>
    </source>
</evidence>
<dbReference type="RefSeq" id="WP_043395492.1">
    <property type="nucleotide sequence ID" value="NZ_JPMI01000101.1"/>
</dbReference>
<evidence type="ECO:0000313" key="3">
    <source>
        <dbReference type="Proteomes" id="UP000028547"/>
    </source>
</evidence>
<dbReference type="PROSITE" id="PS51257">
    <property type="entry name" value="PROKAR_LIPOPROTEIN"/>
    <property type="match status" value="1"/>
</dbReference>
<dbReference type="AlphaFoldDB" id="A0A084SUX7"/>
<keyword evidence="1" id="KW-0732">Signal</keyword>
<dbReference type="EMBL" id="JPMI01000101">
    <property type="protein sequence ID" value="KFA92262.1"/>
    <property type="molecule type" value="Genomic_DNA"/>
</dbReference>
<dbReference type="Proteomes" id="UP000028547">
    <property type="component" value="Unassembled WGS sequence"/>
</dbReference>
<protein>
    <recommendedName>
        <fullName evidence="4">Lipoprotein</fullName>
    </recommendedName>
</protein>
<sequence>MTSGRFRFPTFALTLSGVLLLASGCGGSSQGCIDCPPMEGRYGLALDPGTLPSACDGVQVELPVGPIDVSRQGSDVTATLDRMTLRGTLYATYDFNLVGNNLGQELDGGTRGPDSALLSGRYIPAIGDGGVPRLVGDWQGNYSSTMAGNTRRCSVTRSFTATHQ</sequence>